<name>A0A2M9ZQ54_9LEPT</name>
<organism evidence="2 4">
    <name type="scientific">Leptospira perolatii</name>
    <dbReference type="NCBI Taxonomy" id="2023191"/>
    <lineage>
        <taxon>Bacteria</taxon>
        <taxon>Pseudomonadati</taxon>
        <taxon>Spirochaetota</taxon>
        <taxon>Spirochaetia</taxon>
        <taxon>Leptospirales</taxon>
        <taxon>Leptospiraceae</taxon>
        <taxon>Leptospira</taxon>
    </lineage>
</organism>
<sequence length="73" mass="8683">MREIQGFLGKSLKFLRLSQAIQPLVDKIFRKLKNTEESGRKKDFRIRFSVEVYQRKMKFNSNRNCRSCIPGCL</sequence>
<dbReference type="EMBL" id="NPDY01000054">
    <property type="protein sequence ID" value="PJZ67994.1"/>
    <property type="molecule type" value="Genomic_DNA"/>
</dbReference>
<proteinExistence type="predicted"/>
<dbReference type="EMBL" id="NPDZ01000002">
    <property type="protein sequence ID" value="PJZ74207.1"/>
    <property type="molecule type" value="Genomic_DNA"/>
</dbReference>
<dbReference type="Proteomes" id="UP000231962">
    <property type="component" value="Unassembled WGS sequence"/>
</dbReference>
<protein>
    <submittedName>
        <fullName evidence="2">Uncharacterized protein</fullName>
    </submittedName>
</protein>
<keyword evidence="3" id="KW-1185">Reference proteome</keyword>
<evidence type="ECO:0000313" key="1">
    <source>
        <dbReference type="EMBL" id="PJZ67994.1"/>
    </source>
</evidence>
<evidence type="ECO:0000313" key="2">
    <source>
        <dbReference type="EMBL" id="PJZ74207.1"/>
    </source>
</evidence>
<comment type="caution">
    <text evidence="2">The sequence shown here is derived from an EMBL/GenBank/DDBJ whole genome shotgun (WGS) entry which is preliminary data.</text>
</comment>
<evidence type="ECO:0000313" key="3">
    <source>
        <dbReference type="Proteomes" id="UP000231962"/>
    </source>
</evidence>
<dbReference type="AlphaFoldDB" id="A0A2M9ZQ54"/>
<gene>
    <name evidence="1" type="ORF">CH360_18530</name>
    <name evidence="2" type="ORF">CH373_04655</name>
</gene>
<reference evidence="3 4" key="1">
    <citation type="submission" date="2017-07" db="EMBL/GenBank/DDBJ databases">
        <title>Leptospira spp. isolated from tropical soils.</title>
        <authorList>
            <person name="Thibeaux R."/>
            <person name="Iraola G."/>
            <person name="Ferres I."/>
            <person name="Bierque E."/>
            <person name="Girault D."/>
            <person name="Soupe-Gilbert M.-E."/>
            <person name="Picardeau M."/>
            <person name="Goarant C."/>
        </authorList>
    </citation>
    <scope>NUCLEOTIDE SEQUENCE [LARGE SCALE GENOMIC DNA]</scope>
    <source>
        <strain evidence="2 4">FH1-B-B1</strain>
        <strain evidence="1 3">FH1-B-C1</strain>
    </source>
</reference>
<evidence type="ECO:0000313" key="4">
    <source>
        <dbReference type="Proteomes" id="UP000231990"/>
    </source>
</evidence>
<accession>A0A2M9ZQ54</accession>
<dbReference type="Proteomes" id="UP000231990">
    <property type="component" value="Unassembled WGS sequence"/>
</dbReference>